<dbReference type="GO" id="GO:0005737">
    <property type="term" value="C:cytoplasm"/>
    <property type="evidence" value="ECO:0007669"/>
    <property type="project" value="TreeGrafter"/>
</dbReference>
<reference evidence="3 4" key="1">
    <citation type="journal article" date="2013" name="Genome Announc.">
        <title>Complete genome sequence of Myxococcus stipitatus strain DSM 14675, a fruiting myxobacterium.</title>
        <authorList>
            <person name="Huntley S."/>
            <person name="Kneip S."/>
            <person name="Treuner-Lange A."/>
            <person name="Sogaard-Andersen L."/>
        </authorList>
    </citation>
    <scope>NUCLEOTIDE SEQUENCE [LARGE SCALE GENOMIC DNA]</scope>
    <source>
        <strain evidence="4">DSM 14675 / JCM 12634 / Mx s8</strain>
    </source>
</reference>
<dbReference type="KEGG" id="msd:MYSTI_04340"/>
<dbReference type="PATRIC" id="fig|1278073.3.peg.4408"/>
<dbReference type="STRING" id="1278073.MYSTI_04340"/>
<gene>
    <name evidence="3" type="ordered locus">MYSTI_04340</name>
</gene>
<dbReference type="Pfam" id="PF18456">
    <property type="entry name" value="CmlA_N"/>
    <property type="match status" value="1"/>
</dbReference>
<dbReference type="SUPFAM" id="SSF56281">
    <property type="entry name" value="Metallo-hydrolase/oxidoreductase"/>
    <property type="match status" value="1"/>
</dbReference>
<dbReference type="Proteomes" id="UP000011131">
    <property type="component" value="Chromosome"/>
</dbReference>
<dbReference type="PANTHER" id="PTHR15032:SF4">
    <property type="entry name" value="N-ACYL-PHOSPHATIDYLETHANOLAMINE-HYDROLYZING PHOSPHOLIPASE D"/>
    <property type="match status" value="1"/>
</dbReference>
<feature type="domain" description="Diiron non-heme beta-hydroxylase N-terminal" evidence="2">
    <location>
        <begin position="7"/>
        <end position="239"/>
    </location>
</feature>
<feature type="domain" description="Metallo-beta-lactamase" evidence="1">
    <location>
        <begin position="270"/>
        <end position="416"/>
    </location>
</feature>
<protein>
    <submittedName>
        <fullName evidence="3">Antibiotic biosynthesis protein</fullName>
    </submittedName>
</protein>
<dbReference type="EMBL" id="CP004025">
    <property type="protein sequence ID" value="AGC45638.1"/>
    <property type="molecule type" value="Genomic_DNA"/>
</dbReference>
<dbReference type="eggNOG" id="COG2220">
    <property type="taxonomic scope" value="Bacteria"/>
</dbReference>
<evidence type="ECO:0000259" key="1">
    <source>
        <dbReference type="Pfam" id="PF12706"/>
    </source>
</evidence>
<dbReference type="HOGENOM" id="CLU_516704_0_0_7"/>
<accession>L7UC33</accession>
<dbReference type="OrthoDB" id="5657199at2"/>
<dbReference type="InterPro" id="IPR036866">
    <property type="entry name" value="RibonucZ/Hydroxyglut_hydro"/>
</dbReference>
<dbReference type="RefSeq" id="WP_015349898.1">
    <property type="nucleotide sequence ID" value="NC_020126.1"/>
</dbReference>
<dbReference type="PANTHER" id="PTHR15032">
    <property type="entry name" value="N-ACYL-PHOSPHATIDYLETHANOLAMINE-HYDROLYZING PHOSPHOLIPASE D"/>
    <property type="match status" value="1"/>
</dbReference>
<evidence type="ECO:0000259" key="2">
    <source>
        <dbReference type="Pfam" id="PF18456"/>
    </source>
</evidence>
<dbReference type="InterPro" id="IPR001279">
    <property type="entry name" value="Metallo-B-lactamas"/>
</dbReference>
<proteinExistence type="predicted"/>
<sequence>MTQSLYRLADFMLAEPLVHDWQAWWMTVAPVPASLHLHTYQVPLLKAYLQTPDFHAKAAKDPLLSGTSFVGIPAARAGEVKALLQRMQEEQAERIKLAEAVEEFQSWLLAEAKGQSLEPLYERVPEPLKGRVELSYDYYNRPFVRVLEGLAYRSRYHKPELQTLRLSRHEADNARPSLLSTPRLREPGHIELRVPFADARLDALFHLDLEPKPLGYIRDLLGPSVKSDEEVLPLLSDAPVPAAEPWNGPGLRVRYVGHACVLVEWKGVSILLDAVVAPRTVQGGAPRISFQDLPRHIDYLLITHSHPDHLDIETLLRLRHRVGHLVVPRASGLLLGDYSPKLLARSLGFQRVLEPEFLESIPLPDGELLAAPFLGEHGDLGHAKSSWIIRTGKHQMLFAADSTCIDEHLYRNLRDAVGDLHAVFMNTEIEGAPHTWMLEALFPKKRDRKMEKNRRCRGSNVPEGLRLLELVGARRLYNYAMGLEPWVEHIIGPPATPETPRMKESDKLLAECKARGVDATRLQGSTTFHLDV</sequence>
<keyword evidence="4" id="KW-1185">Reference proteome</keyword>
<evidence type="ECO:0000313" key="4">
    <source>
        <dbReference type="Proteomes" id="UP000011131"/>
    </source>
</evidence>
<dbReference type="Pfam" id="PF12706">
    <property type="entry name" value="Lactamase_B_2"/>
    <property type="match status" value="1"/>
</dbReference>
<dbReference type="Gene3D" id="3.60.15.10">
    <property type="entry name" value="Ribonuclease Z/Hydroxyacylglutathione hydrolase-like"/>
    <property type="match status" value="1"/>
</dbReference>
<organism evidence="3 4">
    <name type="scientific">Myxococcus stipitatus (strain DSM 14675 / JCM 12634 / Mx s8)</name>
    <dbReference type="NCBI Taxonomy" id="1278073"/>
    <lineage>
        <taxon>Bacteria</taxon>
        <taxon>Pseudomonadati</taxon>
        <taxon>Myxococcota</taxon>
        <taxon>Myxococcia</taxon>
        <taxon>Myxococcales</taxon>
        <taxon>Cystobacterineae</taxon>
        <taxon>Myxococcaceae</taxon>
        <taxon>Myxococcus</taxon>
    </lineage>
</organism>
<evidence type="ECO:0000313" key="3">
    <source>
        <dbReference type="EMBL" id="AGC45638.1"/>
    </source>
</evidence>
<name>L7UC33_MYXSD</name>
<dbReference type="InterPro" id="IPR041141">
    <property type="entry name" value="CmlA_N"/>
</dbReference>
<dbReference type="AlphaFoldDB" id="L7UC33"/>